<dbReference type="SUPFAM" id="SSF52540">
    <property type="entry name" value="P-loop containing nucleoside triphosphate hydrolases"/>
    <property type="match status" value="2"/>
</dbReference>
<dbReference type="RefSeq" id="XP_003885454.1">
    <property type="nucleotide sequence ID" value="XM_003885405.1"/>
</dbReference>
<dbReference type="GO" id="GO:0008017">
    <property type="term" value="F:microtubule binding"/>
    <property type="evidence" value="ECO:0007669"/>
    <property type="project" value="InterPro"/>
</dbReference>
<dbReference type="PROSITE" id="PS00411">
    <property type="entry name" value="KINESIN_MOTOR_1"/>
    <property type="match status" value="1"/>
</dbReference>
<dbReference type="GO" id="GO:0005874">
    <property type="term" value="C:microtubule"/>
    <property type="evidence" value="ECO:0007669"/>
    <property type="project" value="UniProtKB-KW"/>
</dbReference>
<comment type="caution">
    <text evidence="5">Lacks conserved residue(s) required for the propagation of feature annotation.</text>
</comment>
<dbReference type="InterPro" id="IPR027640">
    <property type="entry name" value="Kinesin-like_fam"/>
</dbReference>
<dbReference type="GO" id="GO:0005524">
    <property type="term" value="F:ATP binding"/>
    <property type="evidence" value="ECO:0007669"/>
    <property type="project" value="UniProtKB-KW"/>
</dbReference>
<evidence type="ECO:0000256" key="5">
    <source>
        <dbReference type="PROSITE-ProRule" id="PRU00283"/>
    </source>
</evidence>
<protein>
    <recommendedName>
        <fullName evidence="6">Kinesin-like protein</fullName>
    </recommendedName>
</protein>
<feature type="region of interest" description="Disordered" evidence="8">
    <location>
        <begin position="706"/>
        <end position="806"/>
    </location>
</feature>
<dbReference type="PRINTS" id="PR00380">
    <property type="entry name" value="KINESINHEAVY"/>
</dbReference>
<evidence type="ECO:0000256" key="2">
    <source>
        <dbReference type="ARBA" id="ARBA00022840"/>
    </source>
</evidence>
<evidence type="ECO:0000313" key="11">
    <source>
        <dbReference type="Proteomes" id="UP000007494"/>
    </source>
</evidence>
<dbReference type="PANTHER" id="PTHR47968:SF75">
    <property type="entry name" value="CENTROMERE-ASSOCIATED PROTEIN E"/>
    <property type="match status" value="1"/>
</dbReference>
<feature type="region of interest" description="Disordered" evidence="8">
    <location>
        <begin position="26"/>
        <end position="68"/>
    </location>
</feature>
<dbReference type="OrthoDB" id="440247at2759"/>
<dbReference type="InterPro" id="IPR019821">
    <property type="entry name" value="Kinesin_motor_CS"/>
</dbReference>
<dbReference type="AlphaFoldDB" id="F0VNY0"/>
<feature type="region of interest" description="Disordered" evidence="8">
    <location>
        <begin position="349"/>
        <end position="382"/>
    </location>
</feature>
<keyword evidence="2 6" id="KW-0067">ATP-binding</keyword>
<dbReference type="InterPro" id="IPR027417">
    <property type="entry name" value="P-loop_NTPase"/>
</dbReference>
<dbReference type="Pfam" id="PF00225">
    <property type="entry name" value="Kinesin"/>
    <property type="match status" value="2"/>
</dbReference>
<dbReference type="Gene3D" id="3.40.850.10">
    <property type="entry name" value="Kinesin motor domain"/>
    <property type="match status" value="2"/>
</dbReference>
<comment type="similarity">
    <text evidence="5 6">Belongs to the TRAFAC class myosin-kinesin ATPase superfamily. Kinesin family.</text>
</comment>
<dbReference type="eggNOG" id="KOG0242">
    <property type="taxonomic scope" value="Eukaryota"/>
</dbReference>
<keyword evidence="6" id="KW-0493">Microtubule</keyword>
<feature type="region of interest" description="Disordered" evidence="8">
    <location>
        <begin position="819"/>
        <end position="866"/>
    </location>
</feature>
<feature type="region of interest" description="Disordered" evidence="8">
    <location>
        <begin position="636"/>
        <end position="676"/>
    </location>
</feature>
<evidence type="ECO:0000256" key="1">
    <source>
        <dbReference type="ARBA" id="ARBA00022741"/>
    </source>
</evidence>
<sequence length="981" mass="104777">MAALDGSVVSVLVRVRTPVDGSDRRRVISFRQAGPPKLAESDDSEPPAKGDELSLPSRASAAPHEEHQTTCAVVTLSQSAFGKGIGAAGQDGRDRCEPASRWGVRMPQDVEERKQGATKGAQKEILDRKGKCGKVHVFHVDGVLDEAATQEDAFRQAGLPAALAVLNGINASLIVFQCRATAVEIYCERLRDLLVAPAPRGPTLVLREDPQRGVLVAGLSERHVKSAEELLAVFHAALRRRRMRETPKNATSSRAHTVLSLHVETRTTTNDAAVTCCSSLHLVDLAGAERQTPQQEAPVSSVPSSSLWLSVAAVNEKRKEEKTLMEEACFINKSLSTLVAVIAEAASRRNHGEASSVSPRPPSFAPLGSASAPAQPSSISRHSWSLPSPTLSVLASSASVSSVSAPVPTSASTSSWAATSAALLSSTGSLQCWGQGTGSLASSLSSVCGDSAETIRQEPAAVSRQLQVPRDAGKQASLPRARDSKLTFLLKNALDGHARVILVATVSPLAVDFTATLATLQLTQKARRIRGTPVGHQEAVPRHAGFSPSLLEREIVRLRALLSRLQPSAPLHPPSPPFWSGSSLHLENAQRRLDTCCPACAPSLPPASEERRPEPEDNALSTACLSSVSALCTFDAEETTQRNPSSSLDASPLPSPSSSSLWKSDGAPDDPSVSALAAPRSSPFLATTPADSPPFAVSRFLFPSQKDRPEAGASADACEQGVAASDPDEEDRAAGENRGTEAASHRKRETQTQDGNGFRLHAVERFLLRGGGGSRGVSTPDSTTTEEREGRTAGGRKLLQGHEGRNRLSEVACDTLGGRKTLSEKAENSEEAAHRGGREGGAERGNRRAEVEGSEEGDEGAKLTMGPYRQNARWRRDKETSSSLVPLRTGRDQDECILRNGGETKSYRSTEREARRTGTLRRASKFACTAELTGEESGLGFLRFPPQLARVVQHLRRLKRERDRLSKRVQLLQSNAWAGIT</sequence>
<reference evidence="11" key="1">
    <citation type="journal article" date="2012" name="PLoS Pathog.">
        <title>Comparative genomics of the apicomplexan parasites Toxoplasma gondii and Neospora caninum: Coccidia differing in host range and transmission strategy.</title>
        <authorList>
            <person name="Reid A.J."/>
            <person name="Vermont S.J."/>
            <person name="Cotton J.A."/>
            <person name="Harris D."/>
            <person name="Hill-Cawthorne G.A."/>
            <person name="Konen-Waisman S."/>
            <person name="Latham S.M."/>
            <person name="Mourier T."/>
            <person name="Norton R."/>
            <person name="Quail M.A."/>
            <person name="Sanders M."/>
            <person name="Shanmugam D."/>
            <person name="Sohal A."/>
            <person name="Wasmuth J.D."/>
            <person name="Brunk B."/>
            <person name="Grigg M.E."/>
            <person name="Howard J.C."/>
            <person name="Parkinson J."/>
            <person name="Roos D.S."/>
            <person name="Trees A.J."/>
            <person name="Berriman M."/>
            <person name="Pain A."/>
            <person name="Wastling J.M."/>
        </authorList>
    </citation>
    <scope>NUCLEOTIDE SEQUENCE [LARGE SCALE GENOMIC DNA]</scope>
    <source>
        <strain evidence="11">Liverpool</strain>
    </source>
</reference>
<gene>
    <name evidence="10" type="ORF">NCLIV_058490</name>
</gene>
<evidence type="ECO:0000259" key="9">
    <source>
        <dbReference type="PROSITE" id="PS50067"/>
    </source>
</evidence>
<feature type="compositionally biased region" description="Basic and acidic residues" evidence="8">
    <location>
        <begin position="821"/>
        <end position="851"/>
    </location>
</feature>
<feature type="coiled-coil region" evidence="7">
    <location>
        <begin position="948"/>
        <end position="975"/>
    </location>
</feature>
<evidence type="ECO:0000256" key="3">
    <source>
        <dbReference type="ARBA" id="ARBA00023054"/>
    </source>
</evidence>
<dbReference type="InParanoid" id="F0VNY0"/>
<name>F0VNY0_NEOCL</name>
<dbReference type="PROSITE" id="PS50067">
    <property type="entry name" value="KINESIN_MOTOR_2"/>
    <property type="match status" value="1"/>
</dbReference>
<evidence type="ECO:0000256" key="8">
    <source>
        <dbReference type="SAM" id="MobiDB-lite"/>
    </source>
</evidence>
<dbReference type="InterPro" id="IPR036961">
    <property type="entry name" value="Kinesin_motor_dom_sf"/>
</dbReference>
<organism evidence="10 11">
    <name type="scientific">Neospora caninum (strain Liverpool)</name>
    <dbReference type="NCBI Taxonomy" id="572307"/>
    <lineage>
        <taxon>Eukaryota</taxon>
        <taxon>Sar</taxon>
        <taxon>Alveolata</taxon>
        <taxon>Apicomplexa</taxon>
        <taxon>Conoidasida</taxon>
        <taxon>Coccidia</taxon>
        <taxon>Eucoccidiorida</taxon>
        <taxon>Eimeriorina</taxon>
        <taxon>Sarcocystidae</taxon>
        <taxon>Neospora</taxon>
    </lineage>
</organism>
<feature type="compositionally biased region" description="Low complexity" evidence="8">
    <location>
        <begin position="644"/>
        <end position="661"/>
    </location>
</feature>
<evidence type="ECO:0000256" key="7">
    <source>
        <dbReference type="SAM" id="Coils"/>
    </source>
</evidence>
<dbReference type="VEuPathDB" id="ToxoDB:NCLIV_058490"/>
<evidence type="ECO:0000256" key="6">
    <source>
        <dbReference type="RuleBase" id="RU000394"/>
    </source>
</evidence>
<keyword evidence="11" id="KW-1185">Reference proteome</keyword>
<dbReference type="GeneID" id="13440839"/>
<dbReference type="GO" id="GO:0007018">
    <property type="term" value="P:microtubule-based movement"/>
    <property type="evidence" value="ECO:0007669"/>
    <property type="project" value="InterPro"/>
</dbReference>
<accession>F0VNY0</accession>
<dbReference type="PANTHER" id="PTHR47968">
    <property type="entry name" value="CENTROMERE PROTEIN E"/>
    <property type="match status" value="1"/>
</dbReference>
<proteinExistence type="inferred from homology"/>
<feature type="compositionally biased region" description="Low complexity" evidence="8">
    <location>
        <begin position="365"/>
        <end position="382"/>
    </location>
</feature>
<dbReference type="SMART" id="SM00129">
    <property type="entry name" value="KISc"/>
    <property type="match status" value="1"/>
</dbReference>
<keyword evidence="4 6" id="KW-0505">Motor protein</keyword>
<dbReference type="InterPro" id="IPR001752">
    <property type="entry name" value="Kinesin_motor_dom"/>
</dbReference>
<evidence type="ECO:0000256" key="4">
    <source>
        <dbReference type="ARBA" id="ARBA00023175"/>
    </source>
</evidence>
<evidence type="ECO:0000313" key="10">
    <source>
        <dbReference type="EMBL" id="CBZ55426.1"/>
    </source>
</evidence>
<keyword evidence="1 6" id="KW-0547">Nucleotide-binding</keyword>
<dbReference type="GO" id="GO:0003777">
    <property type="term" value="F:microtubule motor activity"/>
    <property type="evidence" value="ECO:0007669"/>
    <property type="project" value="InterPro"/>
</dbReference>
<keyword evidence="3 7" id="KW-0175">Coiled coil</keyword>
<feature type="domain" description="Kinesin motor" evidence="9">
    <location>
        <begin position="1"/>
        <end position="529"/>
    </location>
</feature>
<dbReference type="Proteomes" id="UP000007494">
    <property type="component" value="Chromosome XI"/>
</dbReference>
<dbReference type="EMBL" id="FR823392">
    <property type="protein sequence ID" value="CBZ55426.1"/>
    <property type="molecule type" value="Genomic_DNA"/>
</dbReference>